<evidence type="ECO:0000313" key="2">
    <source>
        <dbReference type="EMBL" id="JAH05870.1"/>
    </source>
</evidence>
<keyword evidence="1" id="KW-1133">Transmembrane helix</keyword>
<feature type="transmembrane region" description="Helical" evidence="1">
    <location>
        <begin position="12"/>
        <end position="32"/>
    </location>
</feature>
<keyword evidence="1" id="KW-0472">Membrane</keyword>
<reference evidence="2" key="1">
    <citation type="submission" date="2014-11" db="EMBL/GenBank/DDBJ databases">
        <authorList>
            <person name="Amaro Gonzalez C."/>
        </authorList>
    </citation>
    <scope>NUCLEOTIDE SEQUENCE</scope>
</reference>
<protein>
    <submittedName>
        <fullName evidence="2">Uncharacterized protein</fullName>
    </submittedName>
</protein>
<dbReference type="EMBL" id="GBXM01102707">
    <property type="protein sequence ID" value="JAH05870.1"/>
    <property type="molecule type" value="Transcribed_RNA"/>
</dbReference>
<keyword evidence="1" id="KW-0812">Transmembrane</keyword>
<name>A0A0E9PP75_ANGAN</name>
<dbReference type="AlphaFoldDB" id="A0A0E9PP75"/>
<proteinExistence type="predicted"/>
<reference evidence="2" key="2">
    <citation type="journal article" date="2015" name="Fish Shellfish Immunol.">
        <title>Early steps in the European eel (Anguilla anguilla)-Vibrio vulnificus interaction in the gills: Role of the RtxA13 toxin.</title>
        <authorList>
            <person name="Callol A."/>
            <person name="Pajuelo D."/>
            <person name="Ebbesson L."/>
            <person name="Teles M."/>
            <person name="MacKenzie S."/>
            <person name="Amaro C."/>
        </authorList>
    </citation>
    <scope>NUCLEOTIDE SEQUENCE</scope>
</reference>
<accession>A0A0E9PP75</accession>
<organism evidence="2">
    <name type="scientific">Anguilla anguilla</name>
    <name type="common">European freshwater eel</name>
    <name type="synonym">Muraena anguilla</name>
    <dbReference type="NCBI Taxonomy" id="7936"/>
    <lineage>
        <taxon>Eukaryota</taxon>
        <taxon>Metazoa</taxon>
        <taxon>Chordata</taxon>
        <taxon>Craniata</taxon>
        <taxon>Vertebrata</taxon>
        <taxon>Euteleostomi</taxon>
        <taxon>Actinopterygii</taxon>
        <taxon>Neopterygii</taxon>
        <taxon>Teleostei</taxon>
        <taxon>Anguilliformes</taxon>
        <taxon>Anguillidae</taxon>
        <taxon>Anguilla</taxon>
    </lineage>
</organism>
<sequence>MGTCNVSISRRIRTYSIFFVFFIKVCMYSYALEQRHLLNHRM</sequence>
<evidence type="ECO:0000256" key="1">
    <source>
        <dbReference type="SAM" id="Phobius"/>
    </source>
</evidence>